<evidence type="ECO:0000313" key="2">
    <source>
        <dbReference type="EMBL" id="SEA22585.1"/>
    </source>
</evidence>
<evidence type="ECO:0000313" key="3">
    <source>
        <dbReference type="Proteomes" id="UP000242469"/>
    </source>
</evidence>
<feature type="domain" description="PPM-type phosphatase" evidence="1">
    <location>
        <begin position="5"/>
        <end position="184"/>
    </location>
</feature>
<protein>
    <submittedName>
        <fullName evidence="2">Serine/threonine protein phosphatase PrpC</fullName>
    </submittedName>
</protein>
<name>A0A1H3ZG28_9GAMM</name>
<evidence type="ECO:0000259" key="1">
    <source>
        <dbReference type="Pfam" id="PF13672"/>
    </source>
</evidence>
<reference evidence="3" key="1">
    <citation type="submission" date="2016-10" db="EMBL/GenBank/DDBJ databases">
        <authorList>
            <person name="Varghese N."/>
            <person name="Submissions S."/>
        </authorList>
    </citation>
    <scope>NUCLEOTIDE SEQUENCE [LARGE SCALE GENOMIC DNA]</scope>
    <source>
        <strain evidence="3">DSM 11526</strain>
    </source>
</reference>
<dbReference type="Pfam" id="PF13672">
    <property type="entry name" value="PP2C_2"/>
    <property type="match status" value="1"/>
</dbReference>
<dbReference type="STRING" id="1122198.SAMN02745729_10226"/>
<dbReference type="Proteomes" id="UP000242469">
    <property type="component" value="Unassembled WGS sequence"/>
</dbReference>
<dbReference type="Gene3D" id="3.60.40.10">
    <property type="entry name" value="PPM-type phosphatase domain"/>
    <property type="match status" value="1"/>
</dbReference>
<gene>
    <name evidence="2" type="ORF">SAMN02745729_10226</name>
</gene>
<sequence>MVRGWGQGWVAVVCDGMGSRPRSEIGSREAAKAALSSVKTLDFNADNKLVVQTLYRSWLERLKGLGVEPRDAVTTCILVWGMADGRFRYAHLGDGMLASPVATISTGRDFGFSNETTGLGLSKNLSDWEFGSSALQEHENSLILMSDGISEDLTDPQAFSHQLCNALVKKTQRQAKNWLSKQLNDWPTPGHSDDKTLVVLCQK</sequence>
<organism evidence="2 3">
    <name type="scientific">Marinobacterium iners DSM 11526</name>
    <dbReference type="NCBI Taxonomy" id="1122198"/>
    <lineage>
        <taxon>Bacteria</taxon>
        <taxon>Pseudomonadati</taxon>
        <taxon>Pseudomonadota</taxon>
        <taxon>Gammaproteobacteria</taxon>
        <taxon>Oceanospirillales</taxon>
        <taxon>Oceanospirillaceae</taxon>
        <taxon>Marinobacterium</taxon>
    </lineage>
</organism>
<keyword evidence="3" id="KW-1185">Reference proteome</keyword>
<dbReference type="InterPro" id="IPR036457">
    <property type="entry name" value="PPM-type-like_dom_sf"/>
</dbReference>
<accession>A0A1H3ZG28</accession>
<dbReference type="EMBL" id="FNRJ01000002">
    <property type="protein sequence ID" value="SEA22585.1"/>
    <property type="molecule type" value="Genomic_DNA"/>
</dbReference>
<dbReference type="InterPro" id="IPR001932">
    <property type="entry name" value="PPM-type_phosphatase-like_dom"/>
</dbReference>
<dbReference type="SUPFAM" id="SSF81606">
    <property type="entry name" value="PP2C-like"/>
    <property type="match status" value="1"/>
</dbReference>
<dbReference type="AlphaFoldDB" id="A0A1H3ZG28"/>
<proteinExistence type="predicted"/>